<dbReference type="CDD" id="cd00685">
    <property type="entry name" value="Trans_IPPS_HT"/>
    <property type="match status" value="1"/>
</dbReference>
<evidence type="ECO:0000256" key="6">
    <source>
        <dbReference type="ARBA" id="ARBA00023229"/>
    </source>
</evidence>
<dbReference type="PANTHER" id="PTHR43281:SF1">
    <property type="entry name" value="FARNESYL DIPHOSPHATE SYNTHASE"/>
    <property type="match status" value="1"/>
</dbReference>
<evidence type="ECO:0000256" key="3">
    <source>
        <dbReference type="ARBA" id="ARBA00022679"/>
    </source>
</evidence>
<dbReference type="InterPro" id="IPR033749">
    <property type="entry name" value="Polyprenyl_synt_CS"/>
</dbReference>
<keyword evidence="9" id="KW-1185">Reference proteome</keyword>
<evidence type="ECO:0000256" key="1">
    <source>
        <dbReference type="ARBA" id="ARBA00001946"/>
    </source>
</evidence>
<dbReference type="InParanoid" id="A0A3N0VDI6"/>
<dbReference type="SFLD" id="SFLDS00005">
    <property type="entry name" value="Isoprenoid_Synthase_Type_I"/>
    <property type="match status" value="1"/>
</dbReference>
<name>A0A3N0VDI6_9GAMM</name>
<evidence type="ECO:0000256" key="7">
    <source>
        <dbReference type="RuleBase" id="RU004466"/>
    </source>
</evidence>
<evidence type="ECO:0000313" key="8">
    <source>
        <dbReference type="EMBL" id="ROH90847.1"/>
    </source>
</evidence>
<reference evidence="8 9" key="1">
    <citation type="submission" date="2018-10" db="EMBL/GenBank/DDBJ databases">
        <authorList>
            <person name="Chen W.-M."/>
        </authorList>
    </citation>
    <scope>NUCLEOTIDE SEQUENCE [LARGE SCALE GENOMIC DNA]</scope>
    <source>
        <strain evidence="8 9">THS-13</strain>
    </source>
</reference>
<evidence type="ECO:0000256" key="5">
    <source>
        <dbReference type="ARBA" id="ARBA00022842"/>
    </source>
</evidence>
<dbReference type="FunFam" id="1.10.600.10:FF:000001">
    <property type="entry name" value="Geranylgeranyl diphosphate synthase"/>
    <property type="match status" value="1"/>
</dbReference>
<comment type="similarity">
    <text evidence="2 7">Belongs to the FPP/GGPP synthase family.</text>
</comment>
<comment type="cofactor">
    <cofactor evidence="1">
        <name>Mg(2+)</name>
        <dbReference type="ChEBI" id="CHEBI:18420"/>
    </cofactor>
</comment>
<dbReference type="GO" id="GO:0016114">
    <property type="term" value="P:terpenoid biosynthetic process"/>
    <property type="evidence" value="ECO:0007669"/>
    <property type="project" value="UniProtKB-ARBA"/>
</dbReference>
<dbReference type="SFLD" id="SFLDG01017">
    <property type="entry name" value="Polyprenyl_Transferase_Like"/>
    <property type="match status" value="1"/>
</dbReference>
<dbReference type="GO" id="GO:0046872">
    <property type="term" value="F:metal ion binding"/>
    <property type="evidence" value="ECO:0007669"/>
    <property type="project" value="UniProtKB-KW"/>
</dbReference>
<dbReference type="PROSITE" id="PS00444">
    <property type="entry name" value="POLYPRENYL_SYNTHASE_2"/>
    <property type="match status" value="1"/>
</dbReference>
<dbReference type="Gene3D" id="1.10.600.10">
    <property type="entry name" value="Farnesyl Diphosphate Synthase"/>
    <property type="match status" value="1"/>
</dbReference>
<dbReference type="InterPro" id="IPR000092">
    <property type="entry name" value="Polyprenyl_synt"/>
</dbReference>
<keyword evidence="5" id="KW-0460">Magnesium</keyword>
<keyword evidence="4" id="KW-0479">Metal-binding</keyword>
<keyword evidence="3 7" id="KW-0808">Transferase</keyword>
<dbReference type="EMBL" id="RJVO01000003">
    <property type="protein sequence ID" value="ROH90847.1"/>
    <property type="molecule type" value="Genomic_DNA"/>
</dbReference>
<dbReference type="SUPFAM" id="SSF48576">
    <property type="entry name" value="Terpenoid synthases"/>
    <property type="match status" value="1"/>
</dbReference>
<dbReference type="RefSeq" id="WP_123211302.1">
    <property type="nucleotide sequence ID" value="NZ_RJVO01000003.1"/>
</dbReference>
<accession>A0A3N0VDI6</accession>
<evidence type="ECO:0000256" key="2">
    <source>
        <dbReference type="ARBA" id="ARBA00006706"/>
    </source>
</evidence>
<dbReference type="Pfam" id="PF00348">
    <property type="entry name" value="polyprenyl_synt"/>
    <property type="match status" value="1"/>
</dbReference>
<dbReference type="GO" id="GO:0008654">
    <property type="term" value="P:phospholipid biosynthetic process"/>
    <property type="evidence" value="ECO:0007669"/>
    <property type="project" value="UniProtKB-ARBA"/>
</dbReference>
<dbReference type="GO" id="GO:0004659">
    <property type="term" value="F:prenyltransferase activity"/>
    <property type="evidence" value="ECO:0007669"/>
    <property type="project" value="InterPro"/>
</dbReference>
<dbReference type="Proteomes" id="UP000282106">
    <property type="component" value="Unassembled WGS sequence"/>
</dbReference>
<protein>
    <submittedName>
        <fullName evidence="8">Geranyl transferase</fullName>
    </submittedName>
</protein>
<sequence length="296" mass="31381">MNRCDFSAWELSRRARLHAALDAALPPAETYPARLHGAMRYASEGGKRLRALLVYGAGEALGLAPEQLDAPALAVELIHAFSLVHDDLPAMDNDDLRRGRATVHKAYDEGTAILVGDGLQTLAFEVLAASPQLGAEARSQMLLGLARASGSRGMTGGQQADLAAEGASLSLAELEQLHSHKTGALILACLELPLAAAPAASPDSRLALNRYGRALGLAYQIQDDVLDVTASTGTLGKTAGKDISSVKSTYVRLLGLEAAQARAETLFEEAQTALAGFDERANPLRDLTDRIRARRH</sequence>
<dbReference type="FunCoup" id="A0A3N0VDI6">
    <property type="interactions" value="370"/>
</dbReference>
<gene>
    <name evidence="8" type="ORF">ED208_07635</name>
</gene>
<dbReference type="InterPro" id="IPR053378">
    <property type="entry name" value="Prenyl_diphosphate_synthase"/>
</dbReference>
<dbReference type="PROSITE" id="PS00723">
    <property type="entry name" value="POLYPRENYL_SYNTHASE_1"/>
    <property type="match status" value="1"/>
</dbReference>
<proteinExistence type="inferred from homology"/>
<dbReference type="AlphaFoldDB" id="A0A3N0VDI6"/>
<dbReference type="GO" id="GO:0005737">
    <property type="term" value="C:cytoplasm"/>
    <property type="evidence" value="ECO:0007669"/>
    <property type="project" value="UniProtKB-ARBA"/>
</dbReference>
<dbReference type="PANTHER" id="PTHR43281">
    <property type="entry name" value="FARNESYL DIPHOSPHATE SYNTHASE"/>
    <property type="match status" value="1"/>
</dbReference>
<organism evidence="8 9">
    <name type="scientific">Stagnimonas aquatica</name>
    <dbReference type="NCBI Taxonomy" id="2689987"/>
    <lineage>
        <taxon>Bacteria</taxon>
        <taxon>Pseudomonadati</taxon>
        <taxon>Pseudomonadota</taxon>
        <taxon>Gammaproteobacteria</taxon>
        <taxon>Nevskiales</taxon>
        <taxon>Nevskiaceae</taxon>
        <taxon>Stagnimonas</taxon>
    </lineage>
</organism>
<dbReference type="NCBIfam" id="NF045485">
    <property type="entry name" value="FPPsyn"/>
    <property type="match status" value="1"/>
</dbReference>
<keyword evidence="6" id="KW-0414">Isoprene biosynthesis</keyword>
<dbReference type="InterPro" id="IPR008949">
    <property type="entry name" value="Isoprenoid_synthase_dom_sf"/>
</dbReference>
<comment type="caution">
    <text evidence="8">The sequence shown here is derived from an EMBL/GenBank/DDBJ whole genome shotgun (WGS) entry which is preliminary data.</text>
</comment>
<evidence type="ECO:0000256" key="4">
    <source>
        <dbReference type="ARBA" id="ARBA00022723"/>
    </source>
</evidence>
<evidence type="ECO:0000313" key="9">
    <source>
        <dbReference type="Proteomes" id="UP000282106"/>
    </source>
</evidence>